<dbReference type="GO" id="GO:0005737">
    <property type="term" value="C:cytoplasm"/>
    <property type="evidence" value="ECO:0007669"/>
    <property type="project" value="TreeGrafter"/>
</dbReference>
<feature type="modified residue" description="N6-(pyridoxal phosphate)lysine" evidence="5">
    <location>
        <position position="303"/>
    </location>
</feature>
<keyword evidence="3 5" id="KW-0663">Pyridoxal phosphate</keyword>
<dbReference type="GO" id="GO:0016831">
    <property type="term" value="F:carboxy-lyase activity"/>
    <property type="evidence" value="ECO:0007669"/>
    <property type="project" value="TreeGrafter"/>
</dbReference>
<evidence type="ECO:0000256" key="2">
    <source>
        <dbReference type="ARBA" id="ARBA00009533"/>
    </source>
</evidence>
<evidence type="ECO:0000313" key="7">
    <source>
        <dbReference type="EMBL" id="WPH04351.1"/>
    </source>
</evidence>
<dbReference type="GO" id="GO:0030170">
    <property type="term" value="F:pyridoxal phosphate binding"/>
    <property type="evidence" value="ECO:0007669"/>
    <property type="project" value="InterPro"/>
</dbReference>
<organism evidence="7 8">
    <name type="scientific">Acrodontium crateriforme</name>
    <dbReference type="NCBI Taxonomy" id="150365"/>
    <lineage>
        <taxon>Eukaryota</taxon>
        <taxon>Fungi</taxon>
        <taxon>Dikarya</taxon>
        <taxon>Ascomycota</taxon>
        <taxon>Pezizomycotina</taxon>
        <taxon>Dothideomycetes</taxon>
        <taxon>Dothideomycetidae</taxon>
        <taxon>Mycosphaerellales</taxon>
        <taxon>Teratosphaeriaceae</taxon>
        <taxon>Acrodontium</taxon>
    </lineage>
</organism>
<reference evidence="7 8" key="1">
    <citation type="submission" date="2023-11" db="EMBL/GenBank/DDBJ databases">
        <title>An acidophilic fungus is an integral part of prey digestion in a carnivorous sundew plant.</title>
        <authorList>
            <person name="Tsai I.J."/>
        </authorList>
    </citation>
    <scope>NUCLEOTIDE SEQUENCE [LARGE SCALE GENOMIC DNA]</scope>
    <source>
        <strain evidence="7">169a</strain>
    </source>
</reference>
<dbReference type="InterPro" id="IPR002129">
    <property type="entry name" value="PyrdxlP-dep_de-COase"/>
</dbReference>
<dbReference type="GO" id="GO:0019752">
    <property type="term" value="P:carboxylic acid metabolic process"/>
    <property type="evidence" value="ECO:0007669"/>
    <property type="project" value="InterPro"/>
</dbReference>
<dbReference type="SUPFAM" id="SSF53383">
    <property type="entry name" value="PLP-dependent transferases"/>
    <property type="match status" value="1"/>
</dbReference>
<evidence type="ECO:0000256" key="4">
    <source>
        <dbReference type="ARBA" id="ARBA00023239"/>
    </source>
</evidence>
<comment type="cofactor">
    <cofactor evidence="1 5 6">
        <name>pyridoxal 5'-phosphate</name>
        <dbReference type="ChEBI" id="CHEBI:597326"/>
    </cofactor>
</comment>
<comment type="similarity">
    <text evidence="2 6">Belongs to the group II decarboxylase family.</text>
</comment>
<dbReference type="Gene3D" id="3.40.640.10">
    <property type="entry name" value="Type I PLP-dependent aspartate aminotransferase-like (Major domain)"/>
    <property type="match status" value="1"/>
</dbReference>
<dbReference type="PANTHER" id="PTHR11999:SF165">
    <property type="entry name" value="DECARBOXYLASE, PUTATIVE (AFU_ORTHOLOGUE AFUA_2G04980)-RELATED"/>
    <property type="match status" value="1"/>
</dbReference>
<evidence type="ECO:0000256" key="3">
    <source>
        <dbReference type="ARBA" id="ARBA00022898"/>
    </source>
</evidence>
<proteinExistence type="inferred from homology"/>
<dbReference type="InterPro" id="IPR015421">
    <property type="entry name" value="PyrdxlP-dep_Trfase_major"/>
</dbReference>
<accession>A0AAQ3RC33</accession>
<evidence type="ECO:0000256" key="6">
    <source>
        <dbReference type="RuleBase" id="RU000382"/>
    </source>
</evidence>
<evidence type="ECO:0000256" key="1">
    <source>
        <dbReference type="ARBA" id="ARBA00001933"/>
    </source>
</evidence>
<protein>
    <submittedName>
        <fullName evidence="7">Alpha-methyldopa hypersensitive protein</fullName>
    </submittedName>
</protein>
<dbReference type="EMBL" id="CP138591">
    <property type="protein sequence ID" value="WPH04351.1"/>
    <property type="molecule type" value="Genomic_DNA"/>
</dbReference>
<dbReference type="Proteomes" id="UP001303373">
    <property type="component" value="Chromosome 12"/>
</dbReference>
<evidence type="ECO:0000313" key="8">
    <source>
        <dbReference type="Proteomes" id="UP001303373"/>
    </source>
</evidence>
<dbReference type="InterPro" id="IPR010977">
    <property type="entry name" value="Aromatic_deC"/>
</dbReference>
<dbReference type="AlphaFoldDB" id="A0AAQ3RC33"/>
<sequence>MEVNSASVKPDVLPTADAIANARSKLLMTIPDDGIGFEEAKRHLNEDIVPGLNGNSLTANYYGFVTGGATPAAAFADNLVTHWDQNVQVHLPEETIATDVEDRALRLLCDLIKLDPEQWSHRTFTTGATASNLVGLACGREYVIQEAARRRGQTVATSEVGLLEAVRAAGLDSIQILTTVAHSSLRKSASIVGLGRNSVQKVSREDAPHKFDLARLESLLATPCVASIVAISCAEVNTGLFATDRSDGIKIRELCDKYGAWIHVDAAFGLLARALPDTSEYSLLHEGVHCLEIADSITGDAHKLINVPYDCGIFLSRDVQLATRVFQNPSAAYLTPASPSPSTGPVIQSPLNIGIENSRRFRALPVYSTLVAYGAKGYQGMLERQIALSRAIAKHISEGNDYELLPQIVQANWNHVYIIVLFRAKDETINKNLVQRLNGTRKLYVSGTQWDGAPAARFAVSNWQVDVERDMTIVTLVLADALQ</sequence>
<dbReference type="Pfam" id="PF00282">
    <property type="entry name" value="Pyridoxal_deC"/>
    <property type="match status" value="1"/>
</dbReference>
<dbReference type="Gene3D" id="3.90.1150.10">
    <property type="entry name" value="Aspartate Aminotransferase, domain 1"/>
    <property type="match status" value="1"/>
</dbReference>
<evidence type="ECO:0000256" key="5">
    <source>
        <dbReference type="PIRSR" id="PIRSR602129-50"/>
    </source>
</evidence>
<dbReference type="InterPro" id="IPR015424">
    <property type="entry name" value="PyrdxlP-dep_Trfase"/>
</dbReference>
<keyword evidence="8" id="KW-1185">Reference proteome</keyword>
<dbReference type="PANTHER" id="PTHR11999">
    <property type="entry name" value="GROUP II PYRIDOXAL-5-PHOSPHATE DECARBOXYLASE"/>
    <property type="match status" value="1"/>
</dbReference>
<dbReference type="InterPro" id="IPR015422">
    <property type="entry name" value="PyrdxlP-dep_Trfase_small"/>
</dbReference>
<gene>
    <name evidence="7" type="ORF">R9X50_00724100</name>
</gene>
<name>A0AAQ3RC33_9PEZI</name>
<keyword evidence="4 6" id="KW-0456">Lyase</keyword>